<dbReference type="SMART" id="SM00271">
    <property type="entry name" value="DnaJ"/>
    <property type="match status" value="1"/>
</dbReference>
<protein>
    <recommendedName>
        <fullName evidence="1">J domain-containing protein</fullName>
    </recommendedName>
</protein>
<accession>A0A0D6R4M4</accession>
<dbReference type="PROSITE" id="PS00636">
    <property type="entry name" value="DNAJ_1"/>
    <property type="match status" value="1"/>
</dbReference>
<dbReference type="PROSITE" id="PS50076">
    <property type="entry name" value="DNAJ_2"/>
    <property type="match status" value="1"/>
</dbReference>
<reference evidence="2" key="1">
    <citation type="submission" date="2015-03" db="EMBL/GenBank/DDBJ databases">
        <title>A transcriptome of Araucaria cunninghamii, an australian fine timber species.</title>
        <authorList>
            <person name="Jing Yi C.J.Y."/>
            <person name="Yin San L.Y.S."/>
            <person name="Abdul Karim S.S."/>
            <person name="Wan Azmi N.N."/>
            <person name="Hercus R.R."/>
            <person name="Croft L.L."/>
        </authorList>
    </citation>
    <scope>NUCLEOTIDE SEQUENCE</scope>
    <source>
        <strain evidence="2">MI0301</strain>
        <tissue evidence="2">Leaf</tissue>
    </source>
</reference>
<dbReference type="AlphaFoldDB" id="A0A0D6R4M4"/>
<name>A0A0D6R4M4_ARACU</name>
<evidence type="ECO:0000259" key="1">
    <source>
        <dbReference type="PROSITE" id="PS50076"/>
    </source>
</evidence>
<dbReference type="InterPro" id="IPR036869">
    <property type="entry name" value="J_dom_sf"/>
</dbReference>
<dbReference type="CDD" id="cd06257">
    <property type="entry name" value="DnaJ"/>
    <property type="match status" value="1"/>
</dbReference>
<dbReference type="GO" id="GO:0009507">
    <property type="term" value="C:chloroplast"/>
    <property type="evidence" value="ECO:0007669"/>
    <property type="project" value="TreeGrafter"/>
</dbReference>
<dbReference type="InterPro" id="IPR018253">
    <property type="entry name" value="DnaJ_domain_CS"/>
</dbReference>
<dbReference type="Pfam" id="PF00226">
    <property type="entry name" value="DnaJ"/>
    <property type="match status" value="1"/>
</dbReference>
<organism evidence="2">
    <name type="scientific">Araucaria cunninghamii</name>
    <name type="common">Hoop pine</name>
    <name type="synonym">Moreton Bay pine</name>
    <dbReference type="NCBI Taxonomy" id="56994"/>
    <lineage>
        <taxon>Eukaryota</taxon>
        <taxon>Viridiplantae</taxon>
        <taxon>Streptophyta</taxon>
        <taxon>Embryophyta</taxon>
        <taxon>Tracheophyta</taxon>
        <taxon>Spermatophyta</taxon>
        <taxon>Pinopsida</taxon>
        <taxon>Pinidae</taxon>
        <taxon>Conifers II</taxon>
        <taxon>Araucariales</taxon>
        <taxon>Araucariaceae</taxon>
        <taxon>Araucaria</taxon>
    </lineage>
</organism>
<dbReference type="InterPro" id="IPR001623">
    <property type="entry name" value="DnaJ_domain"/>
</dbReference>
<sequence length="185" mass="21511">MEAAAALSSSSYSSTAFLKSSVRVAPSHVRFPKRLRPIGPRAVAALRSVEQPQQRSFYELLGIDENVGLSDIKQAYRQMARKYHPDVCPRERAEEYTRRFMEVQEAYETLSDPRRKSLYDTHLSRGIRSGASANMRWDYPQEELVKEEWRSRWEVQLNNLKQKNCKNADQPLSWGARMRQQNSDT</sequence>
<dbReference type="InterPro" id="IPR053232">
    <property type="entry name" value="DnaJ_C/III_chloroplastic"/>
</dbReference>
<evidence type="ECO:0000313" key="2">
    <source>
        <dbReference type="EMBL" id="JAG97651.1"/>
    </source>
</evidence>
<dbReference type="PANTHER" id="PTHR45090:SF4">
    <property type="entry name" value="J DOMAIN-CONTAINING PROTEIN"/>
    <property type="match status" value="1"/>
</dbReference>
<proteinExistence type="predicted"/>
<dbReference type="Gene3D" id="1.10.287.110">
    <property type="entry name" value="DnaJ domain"/>
    <property type="match status" value="1"/>
</dbReference>
<dbReference type="PANTHER" id="PTHR45090">
    <property type="entry name" value="CHAPERONE PROTEIN DNAJ 20 CHLOROPLASTIC"/>
    <property type="match status" value="1"/>
</dbReference>
<dbReference type="SUPFAM" id="SSF46565">
    <property type="entry name" value="Chaperone J-domain"/>
    <property type="match status" value="1"/>
</dbReference>
<feature type="domain" description="J" evidence="1">
    <location>
        <begin position="56"/>
        <end position="123"/>
    </location>
</feature>
<dbReference type="PRINTS" id="PR00625">
    <property type="entry name" value="JDOMAIN"/>
</dbReference>
<dbReference type="EMBL" id="GCKF01032054">
    <property type="protein sequence ID" value="JAG97651.1"/>
    <property type="molecule type" value="Transcribed_RNA"/>
</dbReference>